<evidence type="ECO:0000313" key="2">
    <source>
        <dbReference type="Proteomes" id="UP000003160"/>
    </source>
</evidence>
<evidence type="ECO:0000313" key="1">
    <source>
        <dbReference type="EMBL" id="EFA43468.1"/>
    </source>
</evidence>
<gene>
    <name evidence="1" type="ORF">HMPREF0645_2064</name>
</gene>
<organism evidence="1 2">
    <name type="scientific">Hallella bergensis DSM 17361</name>
    <dbReference type="NCBI Taxonomy" id="585502"/>
    <lineage>
        <taxon>Bacteria</taxon>
        <taxon>Pseudomonadati</taxon>
        <taxon>Bacteroidota</taxon>
        <taxon>Bacteroidia</taxon>
        <taxon>Bacteroidales</taxon>
        <taxon>Prevotellaceae</taxon>
        <taxon>Hallella</taxon>
    </lineage>
</organism>
<keyword evidence="2" id="KW-1185">Reference proteome</keyword>
<dbReference type="AlphaFoldDB" id="D1PYM9"/>
<accession>D1PYM9</accession>
<dbReference type="Proteomes" id="UP000003160">
    <property type="component" value="Unassembled WGS sequence"/>
</dbReference>
<dbReference type="HOGENOM" id="CLU_2864050_0_0_10"/>
<dbReference type="EMBL" id="ACKS01000079">
    <property type="protein sequence ID" value="EFA43468.1"/>
    <property type="molecule type" value="Genomic_DNA"/>
</dbReference>
<protein>
    <submittedName>
        <fullName evidence="1">Uncharacterized protein</fullName>
    </submittedName>
</protein>
<sequence>MALTLLATGVCEFAIVIENNDISRMRIRFLKIWIYKTGTSPEKNSNSTSLLFLDDMGIEYPRAV</sequence>
<reference evidence="1 2" key="1">
    <citation type="submission" date="2009-10" db="EMBL/GenBank/DDBJ databases">
        <authorList>
            <person name="Qin X."/>
            <person name="Bachman B."/>
            <person name="Battles P."/>
            <person name="Bell A."/>
            <person name="Bess C."/>
            <person name="Bickham C."/>
            <person name="Chaboub L."/>
            <person name="Chen D."/>
            <person name="Coyle M."/>
            <person name="Deiros D.R."/>
            <person name="Dinh H."/>
            <person name="Forbes L."/>
            <person name="Fowler G."/>
            <person name="Francisco L."/>
            <person name="Fu Q."/>
            <person name="Gubbala S."/>
            <person name="Hale W."/>
            <person name="Han Y."/>
            <person name="Hemphill L."/>
            <person name="Highlander S.K."/>
            <person name="Hirani K."/>
            <person name="Hogues M."/>
            <person name="Jackson L."/>
            <person name="Jakkamsetti A."/>
            <person name="Javaid M."/>
            <person name="Jiang H."/>
            <person name="Korchina V."/>
            <person name="Kovar C."/>
            <person name="Lara F."/>
            <person name="Lee S."/>
            <person name="Mata R."/>
            <person name="Mathew T."/>
            <person name="Moen C."/>
            <person name="Morales K."/>
            <person name="Munidasa M."/>
            <person name="Nazareth L."/>
            <person name="Ngo R."/>
            <person name="Nguyen L."/>
            <person name="Okwuonu G."/>
            <person name="Ongeri F."/>
            <person name="Patil S."/>
            <person name="Petrosino J."/>
            <person name="Pham C."/>
            <person name="Pham P."/>
            <person name="Pu L.-L."/>
            <person name="Puazo M."/>
            <person name="Raj R."/>
            <person name="Reid J."/>
            <person name="Rouhana J."/>
            <person name="Saada N."/>
            <person name="Shang Y."/>
            <person name="Simmons D."/>
            <person name="Thornton R."/>
            <person name="Warren J."/>
            <person name="Weissenberger G."/>
            <person name="Zhang J."/>
            <person name="Zhang L."/>
            <person name="Zhou C."/>
            <person name="Zhu D."/>
            <person name="Muzny D."/>
            <person name="Worley K."/>
            <person name="Gibbs R."/>
        </authorList>
    </citation>
    <scope>NUCLEOTIDE SEQUENCE [LARGE SCALE GENOMIC DNA]</scope>
    <source>
        <strain evidence="1 2">DSM 17361</strain>
    </source>
</reference>
<proteinExistence type="predicted"/>
<comment type="caution">
    <text evidence="1">The sequence shown here is derived from an EMBL/GenBank/DDBJ whole genome shotgun (WGS) entry which is preliminary data.</text>
</comment>
<name>D1PYM9_9BACT</name>